<comment type="caution">
    <text evidence="3">The sequence shown here is derived from an EMBL/GenBank/DDBJ whole genome shotgun (WGS) entry which is preliminary data.</text>
</comment>
<protein>
    <recommendedName>
        <fullName evidence="2">Tyr recombinase domain-containing protein</fullName>
    </recommendedName>
</protein>
<evidence type="ECO:0000313" key="3">
    <source>
        <dbReference type="EMBL" id="GAH35513.1"/>
    </source>
</evidence>
<proteinExistence type="predicted"/>
<dbReference type="EMBL" id="BARU01010647">
    <property type="protein sequence ID" value="GAH35513.1"/>
    <property type="molecule type" value="Genomic_DNA"/>
</dbReference>
<dbReference type="InterPro" id="IPR013762">
    <property type="entry name" value="Integrase-like_cat_sf"/>
</dbReference>
<feature type="non-terminal residue" evidence="3">
    <location>
        <position position="1"/>
    </location>
</feature>
<dbReference type="Gene3D" id="1.10.443.10">
    <property type="entry name" value="Intergrase catalytic core"/>
    <property type="match status" value="1"/>
</dbReference>
<dbReference type="PANTHER" id="PTHR30349:SF81">
    <property type="entry name" value="TYROSINE RECOMBINASE XERC"/>
    <property type="match status" value="1"/>
</dbReference>
<dbReference type="SUPFAM" id="SSF56349">
    <property type="entry name" value="DNA breaking-rejoining enzymes"/>
    <property type="match status" value="1"/>
</dbReference>
<reference evidence="3" key="1">
    <citation type="journal article" date="2014" name="Front. Microbiol.">
        <title>High frequency of phylogenetically diverse reductive dehalogenase-homologous genes in deep subseafloor sedimentary metagenomes.</title>
        <authorList>
            <person name="Kawai M."/>
            <person name="Futagami T."/>
            <person name="Toyoda A."/>
            <person name="Takaki Y."/>
            <person name="Nishi S."/>
            <person name="Hori S."/>
            <person name="Arai W."/>
            <person name="Tsubouchi T."/>
            <person name="Morono Y."/>
            <person name="Uchiyama I."/>
            <person name="Ito T."/>
            <person name="Fujiyama A."/>
            <person name="Inagaki F."/>
            <person name="Takami H."/>
        </authorList>
    </citation>
    <scope>NUCLEOTIDE SEQUENCE</scope>
    <source>
        <strain evidence="3">Expedition CK06-06</strain>
    </source>
</reference>
<feature type="domain" description="Tyr recombinase" evidence="2">
    <location>
        <begin position="37"/>
        <end position="220"/>
    </location>
</feature>
<dbReference type="GO" id="GO:0003677">
    <property type="term" value="F:DNA binding"/>
    <property type="evidence" value="ECO:0007669"/>
    <property type="project" value="InterPro"/>
</dbReference>
<dbReference type="GO" id="GO:0006310">
    <property type="term" value="P:DNA recombination"/>
    <property type="evidence" value="ECO:0007669"/>
    <property type="project" value="UniProtKB-KW"/>
</dbReference>
<sequence length="228" mass="26352">NRHIAALRSFFAFLYEKGQTKTFLAEHLKPLEPEPKRAPEVLSHKQVLRFLATPDKNTAGGKRDFAVLQVFLQAGLRLSEVADIRMEDIEIGERKETLRVQSGKGNKFREVPLNKTARIAIKEYLEVKPSYPGENHLFLSQKRTPLRPRSIYDIVKKYLARAGIANPNITAHSLRDTMATNLYNQHKDIRLVQEILGHKHIQTTTKYTKKTKEEKERALEENPLNIYR</sequence>
<dbReference type="GO" id="GO:0015074">
    <property type="term" value="P:DNA integration"/>
    <property type="evidence" value="ECO:0007669"/>
    <property type="project" value="InterPro"/>
</dbReference>
<evidence type="ECO:0000259" key="2">
    <source>
        <dbReference type="PROSITE" id="PS51898"/>
    </source>
</evidence>
<organism evidence="3">
    <name type="scientific">marine sediment metagenome</name>
    <dbReference type="NCBI Taxonomy" id="412755"/>
    <lineage>
        <taxon>unclassified sequences</taxon>
        <taxon>metagenomes</taxon>
        <taxon>ecological metagenomes</taxon>
    </lineage>
</organism>
<name>X1GRA1_9ZZZZ</name>
<dbReference type="AlphaFoldDB" id="X1GRA1"/>
<dbReference type="InterPro" id="IPR011010">
    <property type="entry name" value="DNA_brk_join_enz"/>
</dbReference>
<accession>X1GRA1</accession>
<evidence type="ECO:0000256" key="1">
    <source>
        <dbReference type="ARBA" id="ARBA00023172"/>
    </source>
</evidence>
<dbReference type="Pfam" id="PF00589">
    <property type="entry name" value="Phage_integrase"/>
    <property type="match status" value="1"/>
</dbReference>
<dbReference type="InterPro" id="IPR002104">
    <property type="entry name" value="Integrase_catalytic"/>
</dbReference>
<dbReference type="PANTHER" id="PTHR30349">
    <property type="entry name" value="PHAGE INTEGRASE-RELATED"/>
    <property type="match status" value="1"/>
</dbReference>
<dbReference type="PROSITE" id="PS51898">
    <property type="entry name" value="TYR_RECOMBINASE"/>
    <property type="match status" value="1"/>
</dbReference>
<dbReference type="InterPro" id="IPR050090">
    <property type="entry name" value="Tyrosine_recombinase_XerCD"/>
</dbReference>
<keyword evidence="1" id="KW-0233">DNA recombination</keyword>
<gene>
    <name evidence="3" type="ORF">S03H2_20242</name>
</gene>